<proteinExistence type="predicted"/>
<evidence type="ECO:0000256" key="1">
    <source>
        <dbReference type="SAM" id="MobiDB-lite"/>
    </source>
</evidence>
<reference evidence="2 3" key="1">
    <citation type="journal article" date="2023" name="G3 (Bethesda)">
        <title>A chromosome-length genome assembly and annotation of blackberry (Rubus argutus, cv. 'Hillquist').</title>
        <authorList>
            <person name="Bruna T."/>
            <person name="Aryal R."/>
            <person name="Dudchenko O."/>
            <person name="Sargent D.J."/>
            <person name="Mead D."/>
            <person name="Buti M."/>
            <person name="Cavallini A."/>
            <person name="Hytonen T."/>
            <person name="Andres J."/>
            <person name="Pham M."/>
            <person name="Weisz D."/>
            <person name="Mascagni F."/>
            <person name="Usai G."/>
            <person name="Natali L."/>
            <person name="Bassil N."/>
            <person name="Fernandez G.E."/>
            <person name="Lomsadze A."/>
            <person name="Armour M."/>
            <person name="Olukolu B."/>
            <person name="Poorten T."/>
            <person name="Britton C."/>
            <person name="Davik J."/>
            <person name="Ashrafi H."/>
            <person name="Aiden E.L."/>
            <person name="Borodovsky M."/>
            <person name="Worthington M."/>
        </authorList>
    </citation>
    <scope>NUCLEOTIDE SEQUENCE [LARGE SCALE GENOMIC DNA]</scope>
    <source>
        <strain evidence="2">PI 553951</strain>
    </source>
</reference>
<dbReference type="Proteomes" id="UP001457282">
    <property type="component" value="Unassembled WGS sequence"/>
</dbReference>
<feature type="region of interest" description="Disordered" evidence="1">
    <location>
        <begin position="85"/>
        <end position="113"/>
    </location>
</feature>
<feature type="compositionally biased region" description="Basic residues" evidence="1">
    <location>
        <begin position="1"/>
        <end position="10"/>
    </location>
</feature>
<sequence>MSSIPKHHTRANQPPAPSSLPSPNQKFLKQTSHGLCSISTPSSIHFTAIPLTAINEHSRQHRKLQPVPKAAPLLASNLSIREEALSSPRRCNSTPLPSFHAPPHPLCPAISKP</sequence>
<gene>
    <name evidence="2" type="ORF">M0R45_026318</name>
</gene>
<dbReference type="AlphaFoldDB" id="A0AAW1WX56"/>
<feature type="region of interest" description="Disordered" evidence="1">
    <location>
        <begin position="1"/>
        <end position="34"/>
    </location>
</feature>
<comment type="caution">
    <text evidence="2">The sequence shown here is derived from an EMBL/GenBank/DDBJ whole genome shotgun (WGS) entry which is preliminary data.</text>
</comment>
<evidence type="ECO:0000313" key="3">
    <source>
        <dbReference type="Proteomes" id="UP001457282"/>
    </source>
</evidence>
<protein>
    <submittedName>
        <fullName evidence="2">Uncharacterized protein</fullName>
    </submittedName>
</protein>
<name>A0AAW1WX56_RUBAR</name>
<evidence type="ECO:0000313" key="2">
    <source>
        <dbReference type="EMBL" id="KAK9929212.1"/>
    </source>
</evidence>
<dbReference type="EMBL" id="JBEDUW010000005">
    <property type="protein sequence ID" value="KAK9929212.1"/>
    <property type="molecule type" value="Genomic_DNA"/>
</dbReference>
<feature type="compositionally biased region" description="Polar residues" evidence="1">
    <location>
        <begin position="21"/>
        <end position="34"/>
    </location>
</feature>
<keyword evidence="3" id="KW-1185">Reference proteome</keyword>
<accession>A0AAW1WX56</accession>
<organism evidence="2 3">
    <name type="scientific">Rubus argutus</name>
    <name type="common">Southern blackberry</name>
    <dbReference type="NCBI Taxonomy" id="59490"/>
    <lineage>
        <taxon>Eukaryota</taxon>
        <taxon>Viridiplantae</taxon>
        <taxon>Streptophyta</taxon>
        <taxon>Embryophyta</taxon>
        <taxon>Tracheophyta</taxon>
        <taxon>Spermatophyta</taxon>
        <taxon>Magnoliopsida</taxon>
        <taxon>eudicotyledons</taxon>
        <taxon>Gunneridae</taxon>
        <taxon>Pentapetalae</taxon>
        <taxon>rosids</taxon>
        <taxon>fabids</taxon>
        <taxon>Rosales</taxon>
        <taxon>Rosaceae</taxon>
        <taxon>Rosoideae</taxon>
        <taxon>Rosoideae incertae sedis</taxon>
        <taxon>Rubus</taxon>
    </lineage>
</organism>